<evidence type="ECO:0000259" key="7">
    <source>
        <dbReference type="PROSITE" id="PS51918"/>
    </source>
</evidence>
<dbReference type="GO" id="GO:0016491">
    <property type="term" value="F:oxidoreductase activity"/>
    <property type="evidence" value="ECO:0007669"/>
    <property type="project" value="InterPro"/>
</dbReference>
<comment type="similarity">
    <text evidence="6">Belongs to the radical SAM superfamily. Anaerobic sulfatase-maturating enzyme family.</text>
</comment>
<dbReference type="SFLD" id="SFLDS00029">
    <property type="entry name" value="Radical_SAM"/>
    <property type="match status" value="1"/>
</dbReference>
<evidence type="ECO:0000313" key="8">
    <source>
        <dbReference type="EMBL" id="MDV3662749.1"/>
    </source>
</evidence>
<dbReference type="Pfam" id="PF13186">
    <property type="entry name" value="SPASM"/>
    <property type="match status" value="1"/>
</dbReference>
<proteinExistence type="inferred from homology"/>
<reference evidence="8" key="1">
    <citation type="submission" date="2023-02" db="EMBL/GenBank/DDBJ databases">
        <title>Elizabethkingia anophelis draft genomes.</title>
        <authorList>
            <person name="Nicholson A.C."/>
            <person name="Whitney A.M."/>
            <person name="Humrighouse B.W."/>
            <person name="Villarma A."/>
            <person name="Bell M."/>
            <person name="Mcquiston J."/>
        </authorList>
    </citation>
    <scope>NUCLEOTIDE SEQUENCE</scope>
    <source>
        <strain evidence="8">B4955</strain>
    </source>
</reference>
<dbReference type="Proteomes" id="UP001189000">
    <property type="component" value="Unassembled WGS sequence"/>
</dbReference>
<keyword evidence="3" id="KW-0479">Metal-binding</keyword>
<dbReference type="InterPro" id="IPR058240">
    <property type="entry name" value="rSAM_sf"/>
</dbReference>
<feature type="domain" description="Radical SAM core" evidence="7">
    <location>
        <begin position="87"/>
        <end position="312"/>
    </location>
</feature>
<gene>
    <name evidence="8" type="ORF">CMU51_01585</name>
</gene>
<dbReference type="AlphaFoldDB" id="A0AAE4NYP1"/>
<dbReference type="Gene3D" id="3.20.20.70">
    <property type="entry name" value="Aldolase class I"/>
    <property type="match status" value="1"/>
</dbReference>
<dbReference type="InterPro" id="IPR013785">
    <property type="entry name" value="Aldolase_TIM"/>
</dbReference>
<dbReference type="PROSITE" id="PS51918">
    <property type="entry name" value="RADICAL_SAM"/>
    <property type="match status" value="1"/>
</dbReference>
<dbReference type="InterPro" id="IPR007197">
    <property type="entry name" value="rSAM"/>
</dbReference>
<name>A0AAE4NYP1_9FLAO</name>
<dbReference type="InterPro" id="IPR023885">
    <property type="entry name" value="4Fe4S-binding_SPASM_dom"/>
</dbReference>
<evidence type="ECO:0000313" key="9">
    <source>
        <dbReference type="Proteomes" id="UP001189000"/>
    </source>
</evidence>
<dbReference type="InterPro" id="IPR023867">
    <property type="entry name" value="Sulphatase_maturase_rSAM"/>
</dbReference>
<dbReference type="NCBIfam" id="TIGR04085">
    <property type="entry name" value="rSAM_more_4Fe4S"/>
    <property type="match status" value="1"/>
</dbReference>
<dbReference type="SMART" id="SM00729">
    <property type="entry name" value="Elp3"/>
    <property type="match status" value="1"/>
</dbReference>
<evidence type="ECO:0000256" key="4">
    <source>
        <dbReference type="ARBA" id="ARBA00023004"/>
    </source>
</evidence>
<comment type="caution">
    <text evidence="8">The sequence shown here is derived from an EMBL/GenBank/DDBJ whole genome shotgun (WGS) entry which is preliminary data.</text>
</comment>
<dbReference type="SUPFAM" id="SSF102114">
    <property type="entry name" value="Radical SAM enzymes"/>
    <property type="match status" value="1"/>
</dbReference>
<sequence length="433" mass="50990">MELVYSKYNTIINYKEYYLLFNTLRKELLVLDYFLKELIESVQHYNNSEELHKIHSEFYEILENKKFLVSKTENELEIAESYINSTNSDTSHYKLIINPTMNCNFKCWYCYETHIKDSKMDNNIIEKISKLVSNILANNGLRSFELSFFGGEPFLYYKKVILPILEITSKICREKEINLSVSFTTNGYLLTTEIVNQIREYGSIVNYQITLDGDEHEHDKVRFVSKNKGSYREIVNNIKIVAENNNIVTLRINYTKSNFSSIMNILKDFEDISQNIKDNITISLHKVWQEEFKANENEYEKIKNRIKVLGFKMPDSLMVDAVKYSCYADKKNHATINYNGDVYKCTARDFNKDNIEGTIDDLGNIIWNSRNDYRNETRLLNKPCRECFLLPMCAGGCSQHALEHGLRNKEYCVHDFNEENKKQFVLEYLENVL</sequence>
<dbReference type="EMBL" id="NWGY01000001">
    <property type="protein sequence ID" value="MDV3662749.1"/>
    <property type="molecule type" value="Genomic_DNA"/>
</dbReference>
<keyword evidence="5" id="KW-0411">Iron-sulfur</keyword>
<dbReference type="PANTHER" id="PTHR43273:SF3">
    <property type="entry name" value="ANAEROBIC SULFATASE-MATURATING ENZYME HOMOLOG ASLB-RELATED"/>
    <property type="match status" value="1"/>
</dbReference>
<evidence type="ECO:0000256" key="3">
    <source>
        <dbReference type="ARBA" id="ARBA00022723"/>
    </source>
</evidence>
<dbReference type="SFLD" id="SFLDG01067">
    <property type="entry name" value="SPASM/twitch_domain_containing"/>
    <property type="match status" value="1"/>
</dbReference>
<evidence type="ECO:0000256" key="1">
    <source>
        <dbReference type="ARBA" id="ARBA00001966"/>
    </source>
</evidence>
<accession>A0AAE4NYP1</accession>
<dbReference type="GO" id="GO:0046872">
    <property type="term" value="F:metal ion binding"/>
    <property type="evidence" value="ECO:0007669"/>
    <property type="project" value="UniProtKB-KW"/>
</dbReference>
<dbReference type="PANTHER" id="PTHR43273">
    <property type="entry name" value="ANAEROBIC SULFATASE-MATURATING ENZYME HOMOLOG ASLB-RELATED"/>
    <property type="match status" value="1"/>
</dbReference>
<evidence type="ECO:0000256" key="5">
    <source>
        <dbReference type="ARBA" id="ARBA00023014"/>
    </source>
</evidence>
<comment type="cofactor">
    <cofactor evidence="1">
        <name>[4Fe-4S] cluster</name>
        <dbReference type="ChEBI" id="CHEBI:49883"/>
    </cofactor>
</comment>
<keyword evidence="4" id="KW-0408">Iron</keyword>
<dbReference type="CDD" id="cd01335">
    <property type="entry name" value="Radical_SAM"/>
    <property type="match status" value="1"/>
</dbReference>
<dbReference type="GO" id="GO:0051536">
    <property type="term" value="F:iron-sulfur cluster binding"/>
    <property type="evidence" value="ECO:0007669"/>
    <property type="project" value="UniProtKB-KW"/>
</dbReference>
<organism evidence="8 9">
    <name type="scientific">Elizabethkingia anophelis</name>
    <dbReference type="NCBI Taxonomy" id="1117645"/>
    <lineage>
        <taxon>Bacteria</taxon>
        <taxon>Pseudomonadati</taxon>
        <taxon>Bacteroidota</taxon>
        <taxon>Flavobacteriia</taxon>
        <taxon>Flavobacteriales</taxon>
        <taxon>Weeksellaceae</taxon>
        <taxon>Elizabethkingia</taxon>
    </lineage>
</organism>
<dbReference type="InterPro" id="IPR006638">
    <property type="entry name" value="Elp3/MiaA/NifB-like_rSAM"/>
</dbReference>
<dbReference type="Pfam" id="PF04055">
    <property type="entry name" value="Radical_SAM"/>
    <property type="match status" value="1"/>
</dbReference>
<keyword evidence="2" id="KW-0949">S-adenosyl-L-methionine</keyword>
<evidence type="ECO:0000256" key="6">
    <source>
        <dbReference type="ARBA" id="ARBA00023601"/>
    </source>
</evidence>
<protein>
    <recommendedName>
        <fullName evidence="7">Radical SAM core domain-containing protein</fullName>
    </recommendedName>
</protein>
<evidence type="ECO:0000256" key="2">
    <source>
        <dbReference type="ARBA" id="ARBA00022691"/>
    </source>
</evidence>